<dbReference type="RefSeq" id="WP_072935294.1">
    <property type="nucleotide sequence ID" value="NZ_FQUG01000004.1"/>
</dbReference>
<organism evidence="1 2">
    <name type="scientific">Schwartzia succinivorans DSM 10502</name>
    <dbReference type="NCBI Taxonomy" id="1123243"/>
    <lineage>
        <taxon>Bacteria</taxon>
        <taxon>Bacillati</taxon>
        <taxon>Bacillota</taxon>
        <taxon>Negativicutes</taxon>
        <taxon>Selenomonadales</taxon>
        <taxon>Selenomonadaceae</taxon>
        <taxon>Schwartzia</taxon>
    </lineage>
</organism>
<dbReference type="Gene3D" id="3.30.420.40">
    <property type="match status" value="1"/>
</dbReference>
<dbReference type="STRING" id="1123243.SAMN02745190_01224"/>
<evidence type="ECO:0000313" key="2">
    <source>
        <dbReference type="Proteomes" id="UP000184404"/>
    </source>
</evidence>
<sequence>MKRFFRSEVKSCIGVFLNQDAVYYSFLQRAEADKLHMLHTDSCRIFLEDKQEYPTHFEHIGQLAEELAVRCAENGIKEKKVVLSVPENMIFSYEKQFPPLADKEIPEAMHWEIEANSPFVKHVYTYRKGADNTYEIGIMEYQLMDELYKAFRDNGFRVIAVVEKSELLFEEREQCAVWGNETASLPVFFTWEKMGDEKEPLQQAFFAAWRIMRGLPQNENFLPNFRQEGAWDWRKTSACLILPMLFIFALVYGTGEWKLMRIEKEKKAVEQELFLRSGELELQKDFLNKKKEIKASSDTLKTLGEKRISWYAVFTALGAKTVQGVAVDGIETTGKGAVRVKGTANSYELVSEYVGIWAEEPLLLKEAPRLETVETEKDGRVQFSLIMKF</sequence>
<proteinExistence type="predicted"/>
<dbReference type="AlphaFoldDB" id="A0A1M4WGD6"/>
<dbReference type="EMBL" id="FQUG01000004">
    <property type="protein sequence ID" value="SHE80319.1"/>
    <property type="molecule type" value="Genomic_DNA"/>
</dbReference>
<keyword evidence="2" id="KW-1185">Reference proteome</keyword>
<evidence type="ECO:0008006" key="3">
    <source>
        <dbReference type="Google" id="ProtNLM"/>
    </source>
</evidence>
<name>A0A1M4WGD6_9FIRM</name>
<gene>
    <name evidence="1" type="ORF">SAMN02745190_01224</name>
</gene>
<protein>
    <recommendedName>
        <fullName evidence="3">Fimbrial assembly protein (PilN)</fullName>
    </recommendedName>
</protein>
<reference evidence="1 2" key="1">
    <citation type="submission" date="2016-11" db="EMBL/GenBank/DDBJ databases">
        <authorList>
            <person name="Jaros S."/>
            <person name="Januszkiewicz K."/>
            <person name="Wedrychowicz H."/>
        </authorList>
    </citation>
    <scope>NUCLEOTIDE SEQUENCE [LARGE SCALE GENOMIC DNA]</scope>
    <source>
        <strain evidence="1 2">DSM 10502</strain>
    </source>
</reference>
<dbReference type="Proteomes" id="UP000184404">
    <property type="component" value="Unassembled WGS sequence"/>
</dbReference>
<evidence type="ECO:0000313" key="1">
    <source>
        <dbReference type="EMBL" id="SHE80319.1"/>
    </source>
</evidence>
<dbReference type="Gene3D" id="3.30.1490.300">
    <property type="match status" value="1"/>
</dbReference>
<accession>A0A1M4WGD6</accession>